<dbReference type="PANTHER" id="PTHR33375">
    <property type="entry name" value="CHROMOSOME-PARTITIONING PROTEIN PARB-RELATED"/>
    <property type="match status" value="1"/>
</dbReference>
<comment type="caution">
    <text evidence="2">The sequence shown here is derived from an EMBL/GenBank/DDBJ whole genome shotgun (WGS) entry which is preliminary data.</text>
</comment>
<organism evidence="2 3">
    <name type="scientific">Nostoc commune NIES-4072</name>
    <dbReference type="NCBI Taxonomy" id="2005467"/>
    <lineage>
        <taxon>Bacteria</taxon>
        <taxon>Bacillati</taxon>
        <taxon>Cyanobacteriota</taxon>
        <taxon>Cyanophyceae</taxon>
        <taxon>Nostocales</taxon>
        <taxon>Nostocaceae</taxon>
        <taxon>Nostoc</taxon>
    </lineage>
</organism>
<dbReference type="Gene3D" id="3.90.1530.10">
    <property type="entry name" value="Conserved hypothetical protein from pyrococcus furiosus pfu- 392566-001, ParB domain"/>
    <property type="match status" value="1"/>
</dbReference>
<evidence type="ECO:0000313" key="3">
    <source>
        <dbReference type="Proteomes" id="UP000245124"/>
    </source>
</evidence>
<dbReference type="GO" id="GO:0005694">
    <property type="term" value="C:chromosome"/>
    <property type="evidence" value="ECO:0007669"/>
    <property type="project" value="TreeGrafter"/>
</dbReference>
<name>A0A2R5FME1_NOSCO</name>
<dbReference type="GO" id="GO:0007059">
    <property type="term" value="P:chromosome segregation"/>
    <property type="evidence" value="ECO:0007669"/>
    <property type="project" value="TreeGrafter"/>
</dbReference>
<accession>A0A2R5FME1</accession>
<dbReference type="InterPro" id="IPR050336">
    <property type="entry name" value="Chromosome_partition/occlusion"/>
</dbReference>
<dbReference type="AlphaFoldDB" id="A0A2R5FME1"/>
<proteinExistence type="predicted"/>
<dbReference type="SMART" id="SM00470">
    <property type="entry name" value="ParB"/>
    <property type="match status" value="1"/>
</dbReference>
<dbReference type="InterPro" id="IPR036086">
    <property type="entry name" value="ParB/Sulfiredoxin_sf"/>
</dbReference>
<dbReference type="InterPro" id="IPR003115">
    <property type="entry name" value="ParB_N"/>
</dbReference>
<dbReference type="CDD" id="cd16387">
    <property type="entry name" value="ParB_N_Srx"/>
    <property type="match status" value="1"/>
</dbReference>
<sequence>MTQKLDNFKSCNPYLIRIPASLSIDEIEVSKVISSFQADGMIPDIIISEDGELIEGIDALEAAKRLEQQMVMVVIASSTKPQIDIKWIPIELLDPHPINSQIYGESEDVTTLAESITKNGLQEIFTLKPEENGRYTIIHGHRRRLACLKAGIKVVPSKLKNFSTTEDELAALLSGNEYREKTIEQKVREGLLWEKIEQEEAKLRQGRAGQGVGATRDIIAKRVGLGSGVNYEHAVAALKEMDGSKDAPIGSVQHHRHQQFKQLLSRPRGVDAAYKLIKESAPLATAEINHKRWTPKEFERVKIKDGPYKGHLATVRVVTGAFSAVCHIDGTPEDKRYQIAFNQMEAIPEVTKPPTSVKQELNQKQEELGFGRGKRSQLLPEVSRNQGPPVEQQSATITNLNTTGDVLACEVAIALLKLTPKQMYEVMCKVEPELDASRLEAIWKALEKSLAHKAA</sequence>
<reference evidence="2 3" key="1">
    <citation type="submission" date="2017-06" db="EMBL/GenBank/DDBJ databases">
        <title>Genome sequencing of cyanobaciteial culture collection at National Institute for Environmental Studies (NIES).</title>
        <authorList>
            <person name="Hirose Y."/>
            <person name="Shimura Y."/>
            <person name="Fujisawa T."/>
            <person name="Nakamura Y."/>
            <person name="Kawachi M."/>
        </authorList>
    </citation>
    <scope>NUCLEOTIDE SEQUENCE [LARGE SCALE GENOMIC DNA]</scope>
    <source>
        <strain evidence="2 3">NIES-4072</strain>
    </source>
</reference>
<keyword evidence="3" id="KW-1185">Reference proteome</keyword>
<dbReference type="Pfam" id="PF02195">
    <property type="entry name" value="ParB_N"/>
    <property type="match status" value="1"/>
</dbReference>
<dbReference type="Proteomes" id="UP000245124">
    <property type="component" value="Unassembled WGS sequence"/>
</dbReference>
<dbReference type="OrthoDB" id="441802at2"/>
<protein>
    <recommendedName>
        <fullName evidence="1">ParB-like N-terminal domain-containing protein</fullName>
    </recommendedName>
</protein>
<dbReference type="GO" id="GO:0045881">
    <property type="term" value="P:positive regulation of sporulation resulting in formation of a cellular spore"/>
    <property type="evidence" value="ECO:0007669"/>
    <property type="project" value="TreeGrafter"/>
</dbReference>
<evidence type="ECO:0000313" key="2">
    <source>
        <dbReference type="EMBL" id="GBG19445.1"/>
    </source>
</evidence>
<gene>
    <name evidence="2" type="ORF">NIES4072_31130</name>
</gene>
<evidence type="ECO:0000259" key="1">
    <source>
        <dbReference type="SMART" id="SM00470"/>
    </source>
</evidence>
<dbReference type="EMBL" id="BDUD01000001">
    <property type="protein sequence ID" value="GBG19445.1"/>
    <property type="molecule type" value="Genomic_DNA"/>
</dbReference>
<dbReference type="SUPFAM" id="SSF110849">
    <property type="entry name" value="ParB/Sulfiredoxin"/>
    <property type="match status" value="1"/>
</dbReference>
<dbReference type="PANTHER" id="PTHR33375:SF1">
    <property type="entry name" value="CHROMOSOME-PARTITIONING PROTEIN PARB-RELATED"/>
    <property type="match status" value="1"/>
</dbReference>
<dbReference type="RefSeq" id="WP_109009241.1">
    <property type="nucleotide sequence ID" value="NZ_BDUD01000001.1"/>
</dbReference>
<feature type="domain" description="ParB-like N-terminal" evidence="1">
    <location>
        <begin position="86"/>
        <end position="177"/>
    </location>
</feature>